<keyword evidence="3" id="KW-1185">Reference proteome</keyword>
<comment type="caution">
    <text evidence="2">The sequence shown here is derived from an EMBL/GenBank/DDBJ whole genome shotgun (WGS) entry which is preliminary data.</text>
</comment>
<gene>
    <name evidence="2" type="ORF">NX794_23040</name>
</gene>
<evidence type="ECO:0000256" key="1">
    <source>
        <dbReference type="SAM" id="SignalP"/>
    </source>
</evidence>
<evidence type="ECO:0000313" key="2">
    <source>
        <dbReference type="EMBL" id="MCS0604065.1"/>
    </source>
</evidence>
<dbReference type="RefSeq" id="WP_258780650.1">
    <property type="nucleotide sequence ID" value="NZ_JANUGP010000019.1"/>
</dbReference>
<reference evidence="2 3" key="1">
    <citation type="submission" date="2022-08" db="EMBL/GenBank/DDBJ databases">
        <authorList>
            <person name="Somphong A."/>
            <person name="Phongsopitanun W."/>
        </authorList>
    </citation>
    <scope>NUCLEOTIDE SEQUENCE [LARGE SCALE GENOMIC DNA]</scope>
    <source>
        <strain evidence="2 3">LP11</strain>
    </source>
</reference>
<organism evidence="2 3">
    <name type="scientific">Streptomyces pyxinicus</name>
    <dbReference type="NCBI Taxonomy" id="2970331"/>
    <lineage>
        <taxon>Bacteria</taxon>
        <taxon>Bacillati</taxon>
        <taxon>Actinomycetota</taxon>
        <taxon>Actinomycetes</taxon>
        <taxon>Kitasatosporales</taxon>
        <taxon>Streptomycetaceae</taxon>
        <taxon>Streptomyces</taxon>
    </lineage>
</organism>
<proteinExistence type="predicted"/>
<protein>
    <submittedName>
        <fullName evidence="2">Polysaccharide lyase</fullName>
    </submittedName>
</protein>
<dbReference type="EMBL" id="JANUGP010000019">
    <property type="protein sequence ID" value="MCS0604065.1"/>
    <property type="molecule type" value="Genomic_DNA"/>
</dbReference>
<feature type="signal peptide" evidence="1">
    <location>
        <begin position="1"/>
        <end position="36"/>
    </location>
</feature>
<dbReference type="Proteomes" id="UP001205612">
    <property type="component" value="Unassembled WGS sequence"/>
</dbReference>
<keyword evidence="2" id="KW-0456">Lyase</keyword>
<sequence length="252" mass="27395">MPTHGRRKLRASLYATTAAASAVAGLLVASAWPANAAVLWNGDASQGAKVFGNLDCDSPGSVVTAAQTDGHGTVFKYDKAVGVYRCESRGIKVNGSRYKFVGGKTYWLGWEQKFSVVPAGSDWVPWQWKSYPNADQNYPLLMTVGKGKVNLVYVGPNGASWKYIWSKPVAAFEWNRVAVGIHTSTSASAGWAELYYNGVKQTFTNGSTRFAGRTWDSANEPKWGAYDRGNTSTQIVNRVDNLKIGTEYADVS</sequence>
<name>A0ABT2B7M3_9ACTN</name>
<feature type="chain" id="PRO_5045995956" evidence="1">
    <location>
        <begin position="37"/>
        <end position="252"/>
    </location>
</feature>
<dbReference type="GO" id="GO:0016829">
    <property type="term" value="F:lyase activity"/>
    <property type="evidence" value="ECO:0007669"/>
    <property type="project" value="UniProtKB-KW"/>
</dbReference>
<keyword evidence="1" id="KW-0732">Signal</keyword>
<accession>A0ABT2B7M3</accession>
<evidence type="ECO:0000313" key="3">
    <source>
        <dbReference type="Proteomes" id="UP001205612"/>
    </source>
</evidence>